<proteinExistence type="predicted"/>
<evidence type="ECO:0000313" key="1">
    <source>
        <dbReference type="EMBL" id="UVO90408.1"/>
    </source>
</evidence>
<dbReference type="Gene3D" id="2.60.120.1390">
    <property type="match status" value="2"/>
</dbReference>
<dbReference type="Proteomes" id="UP001058403">
    <property type="component" value="Chromosome"/>
</dbReference>
<reference evidence="1" key="1">
    <citation type="submission" date="2022-08" db="EMBL/GenBank/DDBJ databases">
        <title>Genome Sequencing of Bacteroides fragilis Group Isolates with Nanopore Technology.</title>
        <authorList>
            <person name="Tisza M.J."/>
            <person name="Smith D."/>
            <person name="Dekker J.P."/>
        </authorList>
    </citation>
    <scope>NUCLEOTIDE SEQUENCE</scope>
    <source>
        <strain evidence="1">BFG-49</strain>
    </source>
</reference>
<dbReference type="RefSeq" id="WP_005814321.1">
    <property type="nucleotide sequence ID" value="NZ_CAXSVT010000004.1"/>
</dbReference>
<organism evidence="1 2">
    <name type="scientific">Bacteroides fragilis</name>
    <dbReference type="NCBI Taxonomy" id="817"/>
    <lineage>
        <taxon>Bacteria</taxon>
        <taxon>Pseudomonadati</taxon>
        <taxon>Bacteroidota</taxon>
        <taxon>Bacteroidia</taxon>
        <taxon>Bacteroidales</taxon>
        <taxon>Bacteroidaceae</taxon>
        <taxon>Bacteroides</taxon>
    </lineage>
</organism>
<evidence type="ECO:0000313" key="2">
    <source>
        <dbReference type="Proteomes" id="UP001058403"/>
    </source>
</evidence>
<accession>A0A9X9NGA5</accession>
<protein>
    <submittedName>
        <fullName evidence="1">DUF2961 domain-containing protein</fullName>
    </submittedName>
</protein>
<name>A0A9X9NGA5_BACFG</name>
<dbReference type="EMBL" id="CP103070">
    <property type="protein sequence ID" value="UVO90408.1"/>
    <property type="molecule type" value="Genomic_DNA"/>
</dbReference>
<sequence>MAYTKSKQPLLSFPKPKFTTGMIRLSITLLFSTLCIGSFGQKKSSITVETLLEEMTSYDKMTRYPALPYRSMQQSSYDRRSVSPDRPGWFANDDGEGFIRLEEHNGRKEKVLFEDEGPGAITRIWLTTFGSIHTILRFYFDGKDEPGWVVPSYDLQKFGVRGLKKGLIEPDDKWIRGSLIYLPVTYADGCKVTMEELTPERTNRHFLFNYRKYPTGTPVETFSRKVAERIPQSVEKTSATLYRNIDKGFDPQARYGKGALIHRQNLSLNKGEKQQLNLHKGKRAISLLQFNVKTDPDLKPGTDDFARLMRSLIISISFDGQQTVWAPLSDFAGSGMGAFASRSFFFYSDGKGIVCSKWLMPYRQNCEISVLNLSPYKTDVHIDIVSQPYKWDNRSLYFHTAWKQERGLPVVTWMEHEKCMDWNFTTISGRGVYRGDLLSLFNHTTEWYGEGDEKITVDHEAFPSHFGTGTEDYYSFDGYFKSQTPFAGQPRQDMKDFYGYNSFFRVRCLDGIPFNQQLKFDFELLGWENGTVDYSSTVFWYGDLNSQAAGSSGIEEIEAGLLPTPTQSPVCSIANAIDFCQIQPTSKSERLRYDRQRLSGHPGKWNLKDHLVCHGGKKGDYIEFEFSGFEDREYSLNLFCTKAADYGNIKFYVNRQENGKQLDCYSQEVEATGAINLGMYKPIDGKFILRIELTGQNALSTGTLFGLDCIRIE</sequence>
<dbReference type="InterPro" id="IPR021345">
    <property type="entry name" value="DUF2961"/>
</dbReference>
<dbReference type="AlphaFoldDB" id="A0A9X9NGA5"/>
<gene>
    <name evidence="1" type="ORF">NXW39_02135</name>
</gene>
<dbReference type="Pfam" id="PF11175">
    <property type="entry name" value="DUF2961"/>
    <property type="match status" value="1"/>
</dbReference>